<dbReference type="SUPFAM" id="SSF52540">
    <property type="entry name" value="P-loop containing nucleoside triphosphate hydrolases"/>
    <property type="match status" value="2"/>
</dbReference>
<dbReference type="SMART" id="SM00382">
    <property type="entry name" value="AAA"/>
    <property type="match status" value="2"/>
</dbReference>
<sequence length="539" mass="57772">MSLLHISQLSVDFAPRRRGQEPTHAVQAVDLHMEAGQRLGLVGESGSGKSTIARALLGLNPRGATVTGTIAVAGSRVDTLDKRARRELLGTTLGYVPQDPGSSLNPLMRIGTQVGEVLEVHQIGGKAERGRAVEQALQDAGLDPAVSSRFPHQLSGGQRQRVLIAMAIIAKPALIIADEPTSALDATVQKHVLDTLDRLVAATGAGLLLITHDLGVAAERTDQLITLRHGEIVESGRTVQVLGNPSRDYTRTLVAAMPRADAPPRRRLPAPVQTAPALLAASGLHRSFGRGEQAVTALDDVTLSIPEGGAVGVVGESGSGKTTLARVLLGLDRPDSGTVELSGVRQTKQVGGREFRRRVQPVFQNPYTSFDPSRRVGYSVLEPVRSLKTAPRAQHRELLEKLFTQVGLDPALVERRPEELSGGQLQRLAIARALSADPQLLVCDEAVSALDVTVQAQILDLLAGLREERKLSLLFITHDLCVLRELCEYSVVMHRGRIIEQGPTGRLLDDPGQTYTRSLIEALPAMPDFSAAQLLQPAL</sequence>
<dbReference type="GO" id="GO:0015833">
    <property type="term" value="P:peptide transport"/>
    <property type="evidence" value="ECO:0007669"/>
    <property type="project" value="InterPro"/>
</dbReference>
<feature type="domain" description="ABC transporter" evidence="5">
    <location>
        <begin position="279"/>
        <end position="520"/>
    </location>
</feature>
<organism evidence="6 7">
    <name type="scientific">Glutamicibacter uratoxydans</name>
    <name type="common">Arthrobacter uratoxydans</name>
    <dbReference type="NCBI Taxonomy" id="43667"/>
    <lineage>
        <taxon>Bacteria</taxon>
        <taxon>Bacillati</taxon>
        <taxon>Actinomycetota</taxon>
        <taxon>Actinomycetes</taxon>
        <taxon>Micrococcales</taxon>
        <taxon>Micrococcaceae</taxon>
        <taxon>Glutamicibacter</taxon>
    </lineage>
</organism>
<evidence type="ECO:0000313" key="6">
    <source>
        <dbReference type="EMBL" id="GED07744.1"/>
    </source>
</evidence>
<dbReference type="OrthoDB" id="3677453at2"/>
<dbReference type="AlphaFoldDB" id="A0A4Y4DV59"/>
<accession>A0A4Y4DV59</accession>
<dbReference type="InterPro" id="IPR003439">
    <property type="entry name" value="ABC_transporter-like_ATP-bd"/>
</dbReference>
<dbReference type="CDD" id="cd03257">
    <property type="entry name" value="ABC_NikE_OppD_transporters"/>
    <property type="match status" value="2"/>
</dbReference>
<feature type="domain" description="ABC transporter" evidence="5">
    <location>
        <begin position="4"/>
        <end position="254"/>
    </location>
</feature>
<dbReference type="PANTHER" id="PTHR43776">
    <property type="entry name" value="TRANSPORT ATP-BINDING PROTEIN"/>
    <property type="match status" value="1"/>
</dbReference>
<evidence type="ECO:0000256" key="2">
    <source>
        <dbReference type="ARBA" id="ARBA00022448"/>
    </source>
</evidence>
<proteinExistence type="inferred from homology"/>
<evidence type="ECO:0000256" key="1">
    <source>
        <dbReference type="ARBA" id="ARBA00005417"/>
    </source>
</evidence>
<keyword evidence="3" id="KW-0547">Nucleotide-binding</keyword>
<dbReference type="Pfam" id="PF08352">
    <property type="entry name" value="oligo_HPY"/>
    <property type="match status" value="2"/>
</dbReference>
<dbReference type="Proteomes" id="UP000316612">
    <property type="component" value="Unassembled WGS sequence"/>
</dbReference>
<dbReference type="GO" id="GO:0055085">
    <property type="term" value="P:transmembrane transport"/>
    <property type="evidence" value="ECO:0007669"/>
    <property type="project" value="UniProtKB-ARBA"/>
</dbReference>
<dbReference type="NCBIfam" id="NF007739">
    <property type="entry name" value="PRK10419.1"/>
    <property type="match status" value="2"/>
</dbReference>
<dbReference type="InterPro" id="IPR017871">
    <property type="entry name" value="ABC_transporter-like_CS"/>
</dbReference>
<evidence type="ECO:0000313" key="7">
    <source>
        <dbReference type="Proteomes" id="UP000316612"/>
    </source>
</evidence>
<dbReference type="PROSITE" id="PS00211">
    <property type="entry name" value="ABC_TRANSPORTER_1"/>
    <property type="match status" value="2"/>
</dbReference>
<dbReference type="RefSeq" id="WP_141367161.1">
    <property type="nucleotide sequence ID" value="NZ_BAAAJL010000014.1"/>
</dbReference>
<comment type="similarity">
    <text evidence="1">Belongs to the ABC transporter superfamily.</text>
</comment>
<dbReference type="InterPro" id="IPR003593">
    <property type="entry name" value="AAA+_ATPase"/>
</dbReference>
<reference evidence="6 7" key="1">
    <citation type="submission" date="2019-06" db="EMBL/GenBank/DDBJ databases">
        <title>Whole genome shotgun sequence of Glutamicibacter uratoxydans NBRC 15515.</title>
        <authorList>
            <person name="Hosoyama A."/>
            <person name="Uohara A."/>
            <person name="Ohji S."/>
            <person name="Ichikawa N."/>
        </authorList>
    </citation>
    <scope>NUCLEOTIDE SEQUENCE [LARGE SCALE GENOMIC DNA]</scope>
    <source>
        <strain evidence="6 7">NBRC 15515</strain>
    </source>
</reference>
<dbReference type="Gene3D" id="3.40.50.300">
    <property type="entry name" value="P-loop containing nucleotide triphosphate hydrolases"/>
    <property type="match status" value="2"/>
</dbReference>
<dbReference type="InterPro" id="IPR027417">
    <property type="entry name" value="P-loop_NTPase"/>
</dbReference>
<name>A0A4Y4DV59_GLUUR</name>
<dbReference type="PROSITE" id="PS50893">
    <property type="entry name" value="ABC_TRANSPORTER_2"/>
    <property type="match status" value="2"/>
</dbReference>
<evidence type="ECO:0000259" key="5">
    <source>
        <dbReference type="PROSITE" id="PS50893"/>
    </source>
</evidence>
<dbReference type="GO" id="GO:0005524">
    <property type="term" value="F:ATP binding"/>
    <property type="evidence" value="ECO:0007669"/>
    <property type="project" value="UniProtKB-KW"/>
</dbReference>
<gene>
    <name evidence="6" type="primary">dppD</name>
    <name evidence="6" type="ORF">AUR04nite_32760</name>
</gene>
<dbReference type="EMBL" id="BJNY01000026">
    <property type="protein sequence ID" value="GED07744.1"/>
    <property type="molecule type" value="Genomic_DNA"/>
</dbReference>
<dbReference type="GO" id="GO:0016887">
    <property type="term" value="F:ATP hydrolysis activity"/>
    <property type="evidence" value="ECO:0007669"/>
    <property type="project" value="InterPro"/>
</dbReference>
<dbReference type="InterPro" id="IPR050319">
    <property type="entry name" value="ABC_transp_ATP-bind"/>
</dbReference>
<evidence type="ECO:0000256" key="4">
    <source>
        <dbReference type="ARBA" id="ARBA00022840"/>
    </source>
</evidence>
<dbReference type="InterPro" id="IPR013563">
    <property type="entry name" value="Oligopep_ABC_C"/>
</dbReference>
<dbReference type="Pfam" id="PF00005">
    <property type="entry name" value="ABC_tran"/>
    <property type="match status" value="2"/>
</dbReference>
<keyword evidence="7" id="KW-1185">Reference proteome</keyword>
<evidence type="ECO:0000256" key="3">
    <source>
        <dbReference type="ARBA" id="ARBA00022741"/>
    </source>
</evidence>
<keyword evidence="4 6" id="KW-0067">ATP-binding</keyword>
<comment type="caution">
    <text evidence="6">The sequence shown here is derived from an EMBL/GenBank/DDBJ whole genome shotgun (WGS) entry which is preliminary data.</text>
</comment>
<keyword evidence="2" id="KW-0813">Transport</keyword>
<dbReference type="PANTHER" id="PTHR43776:SF7">
    <property type="entry name" value="D,D-DIPEPTIDE TRANSPORT ATP-BINDING PROTEIN DDPF-RELATED"/>
    <property type="match status" value="1"/>
</dbReference>
<protein>
    <submittedName>
        <fullName evidence="6">Peptide ABC transporter ATP-binding protein</fullName>
    </submittedName>
</protein>